<sequence length="287" mass="30505">MVVAGPGGGGGIGGVADMKSLTTQIVTGRWFMVFASLLIMSAAGATYIFALYSPDIKSALGANSQSFANTGSLVTCVKNFPESRGSVLGILKGYLGLSGAIITQFYLAFYGGDSKALILLIGWLPAAISFAFLRTIRIHEEEYKIWNSKKQALNDPSPMNIVTAKPPPSQEIPAPSPPPPSTSSAKKLVTVESSPGTTDNNNVSCWKTAFRPPDRGEDFTILQALFSVDMLILFVATICGVGGTLTAIDNLNQIGTSLGYPKKSISTFVVIGEHLELSRSSCIRFWV</sequence>
<evidence type="ECO:0000256" key="4">
    <source>
        <dbReference type="ARBA" id="ARBA00023136"/>
    </source>
</evidence>
<dbReference type="InterPro" id="IPR036259">
    <property type="entry name" value="MFS_trans_sf"/>
</dbReference>
<dbReference type="EMBL" id="JAQIZT010000008">
    <property type="protein sequence ID" value="KAJ6986797.1"/>
    <property type="molecule type" value="Genomic_DNA"/>
</dbReference>
<dbReference type="GO" id="GO:0016020">
    <property type="term" value="C:membrane"/>
    <property type="evidence" value="ECO:0007669"/>
    <property type="project" value="UniProtKB-SubCell"/>
</dbReference>
<evidence type="ECO:0000256" key="1">
    <source>
        <dbReference type="ARBA" id="ARBA00004141"/>
    </source>
</evidence>
<evidence type="ECO:0000256" key="3">
    <source>
        <dbReference type="ARBA" id="ARBA00022989"/>
    </source>
</evidence>
<dbReference type="AlphaFoldDB" id="A0AAD6QC85"/>
<proteinExistence type="predicted"/>
<reference evidence="8" key="1">
    <citation type="journal article" date="2023" name="Mol. Ecol. Resour.">
        <title>Chromosome-level genome assembly of a triploid poplar Populus alba 'Berolinensis'.</title>
        <authorList>
            <person name="Chen S."/>
            <person name="Yu Y."/>
            <person name="Wang X."/>
            <person name="Wang S."/>
            <person name="Zhang T."/>
            <person name="Zhou Y."/>
            <person name="He R."/>
            <person name="Meng N."/>
            <person name="Wang Y."/>
            <person name="Liu W."/>
            <person name="Liu Z."/>
            <person name="Liu J."/>
            <person name="Guo Q."/>
            <person name="Huang H."/>
            <person name="Sederoff R.R."/>
            <person name="Wang G."/>
            <person name="Qu G."/>
            <person name="Chen S."/>
        </authorList>
    </citation>
    <scope>NUCLEOTIDE SEQUENCE</scope>
    <source>
        <strain evidence="8">SC-2020</strain>
    </source>
</reference>
<evidence type="ECO:0000256" key="2">
    <source>
        <dbReference type="ARBA" id="ARBA00022692"/>
    </source>
</evidence>
<keyword evidence="4 6" id="KW-0472">Membrane</keyword>
<keyword evidence="9" id="KW-1185">Reference proteome</keyword>
<feature type="domain" description="Nodulin-like" evidence="7">
    <location>
        <begin position="60"/>
        <end position="143"/>
    </location>
</feature>
<evidence type="ECO:0000259" key="7">
    <source>
        <dbReference type="Pfam" id="PF06813"/>
    </source>
</evidence>
<evidence type="ECO:0000256" key="6">
    <source>
        <dbReference type="SAM" id="Phobius"/>
    </source>
</evidence>
<feature type="region of interest" description="Disordered" evidence="5">
    <location>
        <begin position="156"/>
        <end position="198"/>
    </location>
</feature>
<protein>
    <submittedName>
        <fullName evidence="8">Protein NUCLEAR FUSION DEFECTIVE 4-like</fullName>
    </submittedName>
</protein>
<gene>
    <name evidence="8" type="ORF">NC653_020129</name>
</gene>
<evidence type="ECO:0000256" key="5">
    <source>
        <dbReference type="SAM" id="MobiDB-lite"/>
    </source>
</evidence>
<dbReference type="PANTHER" id="PTHR21576:SF84">
    <property type="entry name" value="FAMILY PROTEIN, PUTATIVE, EXPRESSED-RELATED"/>
    <property type="match status" value="1"/>
</dbReference>
<feature type="compositionally biased region" description="Pro residues" evidence="5">
    <location>
        <begin position="165"/>
        <end position="181"/>
    </location>
</feature>
<dbReference type="PANTHER" id="PTHR21576">
    <property type="entry name" value="UNCHARACTERIZED NODULIN-LIKE PROTEIN"/>
    <property type="match status" value="1"/>
</dbReference>
<dbReference type="Proteomes" id="UP001164929">
    <property type="component" value="Chromosome 8"/>
</dbReference>
<comment type="caution">
    <text evidence="8">The sequence shown here is derived from an EMBL/GenBank/DDBJ whole genome shotgun (WGS) entry which is preliminary data.</text>
</comment>
<dbReference type="InterPro" id="IPR010658">
    <property type="entry name" value="Nodulin-like"/>
</dbReference>
<dbReference type="SUPFAM" id="SSF103473">
    <property type="entry name" value="MFS general substrate transporter"/>
    <property type="match status" value="1"/>
</dbReference>
<name>A0AAD6QC85_9ROSI</name>
<accession>A0AAD6QC85</accession>
<evidence type="ECO:0000313" key="9">
    <source>
        <dbReference type="Proteomes" id="UP001164929"/>
    </source>
</evidence>
<evidence type="ECO:0000313" key="8">
    <source>
        <dbReference type="EMBL" id="KAJ6986797.1"/>
    </source>
</evidence>
<keyword evidence="3 6" id="KW-1133">Transmembrane helix</keyword>
<feature type="transmembrane region" description="Helical" evidence="6">
    <location>
        <begin position="116"/>
        <end position="136"/>
    </location>
</feature>
<keyword evidence="2 6" id="KW-0812">Transmembrane</keyword>
<dbReference type="Pfam" id="PF06813">
    <property type="entry name" value="Nodulin-like"/>
    <property type="match status" value="1"/>
</dbReference>
<feature type="transmembrane region" description="Helical" evidence="6">
    <location>
        <begin position="30"/>
        <end position="52"/>
    </location>
</feature>
<feature type="transmembrane region" description="Helical" evidence="6">
    <location>
        <begin position="93"/>
        <end position="110"/>
    </location>
</feature>
<comment type="subcellular location">
    <subcellularLocation>
        <location evidence="1">Membrane</location>
        <topology evidence="1">Multi-pass membrane protein</topology>
    </subcellularLocation>
</comment>
<organism evidence="8 9">
    <name type="scientific">Populus alba x Populus x berolinensis</name>
    <dbReference type="NCBI Taxonomy" id="444605"/>
    <lineage>
        <taxon>Eukaryota</taxon>
        <taxon>Viridiplantae</taxon>
        <taxon>Streptophyta</taxon>
        <taxon>Embryophyta</taxon>
        <taxon>Tracheophyta</taxon>
        <taxon>Spermatophyta</taxon>
        <taxon>Magnoliopsida</taxon>
        <taxon>eudicotyledons</taxon>
        <taxon>Gunneridae</taxon>
        <taxon>Pentapetalae</taxon>
        <taxon>rosids</taxon>
        <taxon>fabids</taxon>
        <taxon>Malpighiales</taxon>
        <taxon>Salicaceae</taxon>
        <taxon>Saliceae</taxon>
        <taxon>Populus</taxon>
    </lineage>
</organism>